<dbReference type="RefSeq" id="WP_044175980.1">
    <property type="nucleotide sequence ID" value="NZ_AP018045.1"/>
</dbReference>
<protein>
    <submittedName>
        <fullName evidence="5">LysR family transcriptional regulator</fullName>
    </submittedName>
</protein>
<sequence>MKMSQIEMFIYAVNTGSIAEAARKLEKSRTTVSAALSALEDDLGVQLLTRSGNRITPTEMGQAIVNDCERITLIANDIIAKCEQHRDGVESMLRIVRDDSLPEELWRDLIRQMNTLFPKTSISIYISPTPEIVNMVEENMVDVAYGLLPSHQDSPRLYYSDLGQIRMMSVAHADHPLCKLQKVTSGDLERFKEVVIAYIDDDGLRAAASHSSNYLGLTFYEHLRDAVLDKAGWSYVPALLIKDYLRQGTLKMLKHNRAMNWQSYGEIVESESRRGAVVQWLSNQIANYLLDVSD</sequence>
<evidence type="ECO:0000313" key="6">
    <source>
        <dbReference type="Proteomes" id="UP000516656"/>
    </source>
</evidence>
<dbReference type="Gene3D" id="3.40.190.290">
    <property type="match status" value="1"/>
</dbReference>
<name>A0A1Q9H6A3_PHODP</name>
<dbReference type="Pfam" id="PF03466">
    <property type="entry name" value="LysR_substrate"/>
    <property type="match status" value="1"/>
</dbReference>
<dbReference type="PANTHER" id="PTHR30126">
    <property type="entry name" value="HTH-TYPE TRANSCRIPTIONAL REGULATOR"/>
    <property type="match status" value="1"/>
</dbReference>
<dbReference type="PANTHER" id="PTHR30126:SF22">
    <property type="entry name" value="HTH-TYPE TRANSCRIPTIONAL REGULATOR YHAJ-RELATED"/>
    <property type="match status" value="1"/>
</dbReference>
<evidence type="ECO:0000256" key="3">
    <source>
        <dbReference type="ARBA" id="ARBA00023125"/>
    </source>
</evidence>
<evidence type="ECO:0000256" key="4">
    <source>
        <dbReference type="ARBA" id="ARBA00023163"/>
    </source>
</evidence>
<comment type="similarity">
    <text evidence="1">Belongs to the LysR transcriptional regulatory family.</text>
</comment>
<organism evidence="5 6">
    <name type="scientific">Photobacterium damsela subsp. piscicida</name>
    <name type="common">Pasteurella piscicida</name>
    <dbReference type="NCBI Taxonomy" id="38294"/>
    <lineage>
        <taxon>Bacteria</taxon>
        <taxon>Pseudomonadati</taxon>
        <taxon>Pseudomonadota</taxon>
        <taxon>Gammaproteobacteria</taxon>
        <taxon>Vibrionales</taxon>
        <taxon>Vibrionaceae</taxon>
        <taxon>Photobacterium</taxon>
    </lineage>
</organism>
<reference evidence="5 6" key="1">
    <citation type="submission" date="2020-09" db="EMBL/GenBank/DDBJ databases">
        <title>Complete, closed and curated genome sequences of Photobacterium damselae subsp. piscicida isolates from Australia indicate localised evolution and additional plasmid-borne pathogenicity mechanisms.</title>
        <authorList>
            <person name="Baseggio L."/>
            <person name="Silayeva O."/>
            <person name="Buller N."/>
            <person name="Landos M."/>
            <person name="Engelstaedter J."/>
            <person name="Barnes A.C."/>
        </authorList>
    </citation>
    <scope>NUCLEOTIDE SEQUENCE [LARGE SCALE GENOMIC DNA]</scope>
    <source>
        <strain evidence="5 6">AS-16-0540-1</strain>
    </source>
</reference>
<evidence type="ECO:0000313" key="5">
    <source>
        <dbReference type="EMBL" id="QOD57432.1"/>
    </source>
</evidence>
<dbReference type="InterPro" id="IPR000847">
    <property type="entry name" value="LysR_HTH_N"/>
</dbReference>
<dbReference type="InterPro" id="IPR036390">
    <property type="entry name" value="WH_DNA-bd_sf"/>
</dbReference>
<dbReference type="SUPFAM" id="SSF46785">
    <property type="entry name" value="Winged helix' DNA-binding domain"/>
    <property type="match status" value="1"/>
</dbReference>
<proteinExistence type="inferred from homology"/>
<dbReference type="GO" id="GO:0003700">
    <property type="term" value="F:DNA-binding transcription factor activity"/>
    <property type="evidence" value="ECO:0007669"/>
    <property type="project" value="InterPro"/>
</dbReference>
<keyword evidence="3" id="KW-0238">DNA-binding</keyword>
<dbReference type="InterPro" id="IPR005119">
    <property type="entry name" value="LysR_subst-bd"/>
</dbReference>
<dbReference type="Proteomes" id="UP000516656">
    <property type="component" value="Chromosome 1"/>
</dbReference>
<keyword evidence="4" id="KW-0804">Transcription</keyword>
<dbReference type="PROSITE" id="PS50931">
    <property type="entry name" value="HTH_LYSR"/>
    <property type="match status" value="1"/>
</dbReference>
<gene>
    <name evidence="5" type="ORF">IC627_05650</name>
</gene>
<dbReference type="InterPro" id="IPR036388">
    <property type="entry name" value="WH-like_DNA-bd_sf"/>
</dbReference>
<dbReference type="Gene3D" id="1.10.10.10">
    <property type="entry name" value="Winged helix-like DNA-binding domain superfamily/Winged helix DNA-binding domain"/>
    <property type="match status" value="1"/>
</dbReference>
<accession>A0A1Q9H6A3</accession>
<evidence type="ECO:0000256" key="1">
    <source>
        <dbReference type="ARBA" id="ARBA00009437"/>
    </source>
</evidence>
<evidence type="ECO:0000256" key="2">
    <source>
        <dbReference type="ARBA" id="ARBA00023015"/>
    </source>
</evidence>
<dbReference type="EMBL" id="CP061854">
    <property type="protein sequence ID" value="QOD57432.1"/>
    <property type="molecule type" value="Genomic_DNA"/>
</dbReference>
<dbReference type="SUPFAM" id="SSF53850">
    <property type="entry name" value="Periplasmic binding protein-like II"/>
    <property type="match status" value="1"/>
</dbReference>
<dbReference type="Pfam" id="PF00126">
    <property type="entry name" value="HTH_1"/>
    <property type="match status" value="1"/>
</dbReference>
<dbReference type="CDD" id="cd05466">
    <property type="entry name" value="PBP2_LTTR_substrate"/>
    <property type="match status" value="1"/>
</dbReference>
<dbReference type="GO" id="GO:0000976">
    <property type="term" value="F:transcription cis-regulatory region binding"/>
    <property type="evidence" value="ECO:0007669"/>
    <property type="project" value="TreeGrafter"/>
</dbReference>
<dbReference type="AlphaFoldDB" id="A0A1Q9H6A3"/>
<keyword evidence="2" id="KW-0805">Transcription regulation</keyword>